<evidence type="ECO:0000313" key="2">
    <source>
        <dbReference type="Proteomes" id="UP001188597"/>
    </source>
</evidence>
<comment type="caution">
    <text evidence="1">The sequence shown here is derived from an EMBL/GenBank/DDBJ whole genome shotgun (WGS) entry which is preliminary data.</text>
</comment>
<dbReference type="AlphaFoldDB" id="A0AA88WKA8"/>
<gene>
    <name evidence="1" type="ORF">RJ639_039026</name>
</gene>
<evidence type="ECO:0000313" key="1">
    <source>
        <dbReference type="EMBL" id="KAK3028434.1"/>
    </source>
</evidence>
<dbReference type="Proteomes" id="UP001188597">
    <property type="component" value="Unassembled WGS sequence"/>
</dbReference>
<proteinExistence type="predicted"/>
<protein>
    <submittedName>
        <fullName evidence="1">Uncharacterized protein</fullName>
    </submittedName>
</protein>
<organism evidence="1 2">
    <name type="scientific">Escallonia herrerae</name>
    <dbReference type="NCBI Taxonomy" id="1293975"/>
    <lineage>
        <taxon>Eukaryota</taxon>
        <taxon>Viridiplantae</taxon>
        <taxon>Streptophyta</taxon>
        <taxon>Embryophyta</taxon>
        <taxon>Tracheophyta</taxon>
        <taxon>Spermatophyta</taxon>
        <taxon>Magnoliopsida</taxon>
        <taxon>eudicotyledons</taxon>
        <taxon>Gunneridae</taxon>
        <taxon>Pentapetalae</taxon>
        <taxon>asterids</taxon>
        <taxon>campanulids</taxon>
        <taxon>Escalloniales</taxon>
        <taxon>Escalloniaceae</taxon>
        <taxon>Escallonia</taxon>
    </lineage>
</organism>
<sequence>MESARLRHSTASQHHITFIHSLQPQGSINCLPWQNPTLGHLLPPTTLLSPTWQTDMKYEWPNGSSFLRLTRWPSVMRGHELEALLLRKRSRGEPKQLQPVQDPDRGCSSVFTILSWFSTGGVSRMELLEIEARVGKTEARRMLAHSEPYDHPVFKFTPSVAARMRQPSFGESGRNLMVNTAGFEFLTSYDGGQDTSIYRLRSMVTQLTLIGSQFRFERDRLSELSV</sequence>
<keyword evidence="2" id="KW-1185">Reference proteome</keyword>
<reference evidence="1" key="1">
    <citation type="submission" date="2022-12" db="EMBL/GenBank/DDBJ databases">
        <title>Draft genome assemblies for two species of Escallonia (Escalloniales).</title>
        <authorList>
            <person name="Chanderbali A."/>
            <person name="Dervinis C."/>
            <person name="Anghel I."/>
            <person name="Soltis D."/>
            <person name="Soltis P."/>
            <person name="Zapata F."/>
        </authorList>
    </citation>
    <scope>NUCLEOTIDE SEQUENCE</scope>
    <source>
        <strain evidence="1">UCBG64.0493</strain>
        <tissue evidence="1">Leaf</tissue>
    </source>
</reference>
<accession>A0AA88WKA8</accession>
<name>A0AA88WKA8_9ASTE</name>
<dbReference type="EMBL" id="JAVXUP010000418">
    <property type="protein sequence ID" value="KAK3028434.1"/>
    <property type="molecule type" value="Genomic_DNA"/>
</dbReference>